<proteinExistence type="predicted"/>
<sequence>MSIAEDRSGPPAWRLLLSYVRPHRGALLGGALLSLVTGATGLALPLVARELIDDLAHDRAVTGALLLMSALVIGNTVLGAVGSYVLRRAAESVVLGARRTLSSYLLRLRIAAVDRTEPGDLMARITSDTTLLREVTTDSLIGLGTGGLTLIATVALMGYVEPVLLAVTLGVLALAGTLLGVVVPRIRRASKQAQDAVGVMGATLERVLGALRTVKASGAEPREERRLHDAARESWRMSVRAAKWSAAAGNTAGLAMQLAFITVLAVGGARVATGAIDIGTLVAFLLFVFYLMAPISQVVGAVTQYQAGSAALARIQEALLLPAEPAAPPAALPSPGAAPAAVAFEDVRFRYADDLPYVHHGVTFTVPSQGLTAFVGPSGAGKTTVFSLIERFYDPESGVITVDGRNLAEWDLPELRAAIGYVEQDAPVLSGSLRDNLLLGNPDADGSTLTRVLKTTRLDGLVARLPQGLDTLVGHRGTKLSGGERQRVAIARALLRRPRLLLLDEATSQLDAVNEAALRDTVADVARTTTVLVVAHRLSTVTAADRIVVMDAGRVRAVGTHRELVAEDPLYAELAATQFLATADPRG</sequence>
<keyword evidence="2" id="KW-1185">Reference proteome</keyword>
<dbReference type="EMBL" id="JBGCBD010000002">
    <property type="protein sequence ID" value="MEY9816029.1"/>
    <property type="molecule type" value="Genomic_DNA"/>
</dbReference>
<evidence type="ECO:0000313" key="1">
    <source>
        <dbReference type="EMBL" id="MEY9816029.1"/>
    </source>
</evidence>
<reference evidence="1" key="1">
    <citation type="submission" date="2024-07" db="EMBL/GenBank/DDBJ databases">
        <title>Genome sequencing of plant associated microbes to promote plant fitness in Sorghum bicolor and Oryza sativa.</title>
        <authorList>
            <person name="Coleman-Derr D."/>
        </authorList>
    </citation>
    <scope>NUCLEOTIDE SEQUENCE</scope>
    <source>
        <strain evidence="1">SAI-173</strain>
    </source>
</reference>
<accession>A0ACC6UXT8</accession>
<comment type="caution">
    <text evidence="1">The sequence shown here is derived from an EMBL/GenBank/DDBJ whole genome shotgun (WGS) entry which is preliminary data.</text>
</comment>
<dbReference type="Proteomes" id="UP001565447">
    <property type="component" value="Unassembled WGS sequence"/>
</dbReference>
<organism evidence="1 2">
    <name type="scientific">Streptomyces albogriseolus</name>
    <dbReference type="NCBI Taxonomy" id="1887"/>
    <lineage>
        <taxon>Bacteria</taxon>
        <taxon>Bacillati</taxon>
        <taxon>Actinomycetota</taxon>
        <taxon>Actinomycetes</taxon>
        <taxon>Kitasatosporales</taxon>
        <taxon>Streptomycetaceae</taxon>
        <taxon>Streptomyces</taxon>
        <taxon>Streptomyces albogriseolus group</taxon>
    </lineage>
</organism>
<evidence type="ECO:0000313" key="2">
    <source>
        <dbReference type="Proteomes" id="UP001565447"/>
    </source>
</evidence>
<protein>
    <submittedName>
        <fullName evidence="1">ABC-type multidrug transport system fused ATPase/permease subunit</fullName>
    </submittedName>
</protein>
<name>A0ACC6UXT8_STRAO</name>
<gene>
    <name evidence="1" type="ORF">RKD21_006286</name>
</gene>